<feature type="compositionally biased region" description="Basic residues" evidence="1">
    <location>
        <begin position="27"/>
        <end position="36"/>
    </location>
</feature>
<feature type="region of interest" description="Disordered" evidence="1">
    <location>
        <begin position="1"/>
        <end position="94"/>
    </location>
</feature>
<dbReference type="AlphaFoldDB" id="A0AAV2J996"/>
<accession>A0AAV2J996</accession>
<feature type="compositionally biased region" description="Polar residues" evidence="1">
    <location>
        <begin position="65"/>
        <end position="74"/>
    </location>
</feature>
<evidence type="ECO:0000256" key="1">
    <source>
        <dbReference type="SAM" id="MobiDB-lite"/>
    </source>
</evidence>
<evidence type="ECO:0000313" key="2">
    <source>
        <dbReference type="EMBL" id="CAL1573056.1"/>
    </source>
</evidence>
<feature type="compositionally biased region" description="Low complexity" evidence="1">
    <location>
        <begin position="7"/>
        <end position="19"/>
    </location>
</feature>
<keyword evidence="3" id="KW-1185">Reference proteome</keyword>
<feature type="compositionally biased region" description="Gly residues" evidence="1">
    <location>
        <begin position="42"/>
        <end position="52"/>
    </location>
</feature>
<sequence>MVRQAEEVAQQITQQEQQAPLAVQAVKQKRFVKKGGKPQGERSGGQRHGYQGGASAIGAVKKSTKMQPNAQQRIPNAGSAGRRGIGKENASQRL</sequence>
<dbReference type="EMBL" id="OZ035833">
    <property type="protein sequence ID" value="CAL1573056.1"/>
    <property type="molecule type" value="Genomic_DNA"/>
</dbReference>
<protein>
    <submittedName>
        <fullName evidence="2">Uncharacterized protein</fullName>
    </submittedName>
</protein>
<organism evidence="2 3">
    <name type="scientific">Knipowitschia caucasica</name>
    <name type="common">Caucasian dwarf goby</name>
    <name type="synonym">Pomatoschistus caucasicus</name>
    <dbReference type="NCBI Taxonomy" id="637954"/>
    <lineage>
        <taxon>Eukaryota</taxon>
        <taxon>Metazoa</taxon>
        <taxon>Chordata</taxon>
        <taxon>Craniata</taxon>
        <taxon>Vertebrata</taxon>
        <taxon>Euteleostomi</taxon>
        <taxon>Actinopterygii</taxon>
        <taxon>Neopterygii</taxon>
        <taxon>Teleostei</taxon>
        <taxon>Neoteleostei</taxon>
        <taxon>Acanthomorphata</taxon>
        <taxon>Gobiaria</taxon>
        <taxon>Gobiiformes</taxon>
        <taxon>Gobioidei</taxon>
        <taxon>Gobiidae</taxon>
        <taxon>Gobiinae</taxon>
        <taxon>Knipowitschia</taxon>
    </lineage>
</organism>
<evidence type="ECO:0000313" key="3">
    <source>
        <dbReference type="Proteomes" id="UP001497482"/>
    </source>
</evidence>
<reference evidence="2 3" key="1">
    <citation type="submission" date="2024-04" db="EMBL/GenBank/DDBJ databases">
        <authorList>
            <person name="Waldvogel A.-M."/>
            <person name="Schoenle A."/>
        </authorList>
    </citation>
    <scope>NUCLEOTIDE SEQUENCE [LARGE SCALE GENOMIC DNA]</scope>
</reference>
<name>A0AAV2J996_KNICA</name>
<dbReference type="Proteomes" id="UP001497482">
    <property type="component" value="Chromosome 11"/>
</dbReference>
<proteinExistence type="predicted"/>
<gene>
    <name evidence="2" type="ORF">KC01_LOCUS5018</name>
</gene>